<dbReference type="EMBL" id="PGCJ01000002">
    <property type="protein sequence ID" value="PLW58570.1"/>
    <property type="molecule type" value="Genomic_DNA"/>
</dbReference>
<gene>
    <name evidence="5" type="ORF">PCANC_00061</name>
</gene>
<dbReference type="InterPro" id="IPR051419">
    <property type="entry name" value="Lys/N-term_MeTrsfase_sf"/>
</dbReference>
<evidence type="ECO:0000256" key="1">
    <source>
        <dbReference type="ARBA" id="ARBA00008361"/>
    </source>
</evidence>
<comment type="similarity">
    <text evidence="1">Belongs to the methyltransferase superfamily.</text>
</comment>
<dbReference type="SUPFAM" id="SSF53335">
    <property type="entry name" value="S-adenosyl-L-methionine-dependent methyltransferases"/>
    <property type="match status" value="1"/>
</dbReference>
<dbReference type="AlphaFoldDB" id="A0A2N5W8J7"/>
<keyword evidence="2" id="KW-0489">Methyltransferase</keyword>
<reference evidence="5 6" key="1">
    <citation type="submission" date="2017-11" db="EMBL/GenBank/DDBJ databases">
        <title>De novo assembly and phasing of dikaryotic genomes from two isolates of Puccinia coronata f. sp. avenae, the causal agent of oat crown rust.</title>
        <authorList>
            <person name="Miller M.E."/>
            <person name="Zhang Y."/>
            <person name="Omidvar V."/>
            <person name="Sperschneider J."/>
            <person name="Schwessinger B."/>
            <person name="Raley C."/>
            <person name="Palmer J.M."/>
            <person name="Garnica D."/>
            <person name="Upadhyaya N."/>
            <person name="Rathjen J."/>
            <person name="Taylor J.M."/>
            <person name="Park R.F."/>
            <person name="Dodds P.N."/>
            <person name="Hirsch C.D."/>
            <person name="Kianian S.F."/>
            <person name="Figueroa M."/>
        </authorList>
    </citation>
    <scope>NUCLEOTIDE SEQUENCE [LARGE SCALE GENOMIC DNA]</scope>
    <source>
        <strain evidence="5">12NC29</strain>
    </source>
</reference>
<sequence length="192" mass="22551">MAMRNYLPTENELYGSIDYWNSRYSQALEGHENNHEPSRFEWFKSYTDLSDLIERYITPQTSKIFLIEQMRIQHAETCPKMSWMQGDVRHLPFADSSFDAAIDKGTMDALMCAKGDVWDPPKEVVENCKMEVDEVARILKPGGVFIYITFGQPHFRKKHLERSGIWEIEVIELGDMFHYYCYVMKKFANPIS</sequence>
<evidence type="ECO:0000256" key="2">
    <source>
        <dbReference type="ARBA" id="ARBA00022603"/>
    </source>
</evidence>
<dbReference type="STRING" id="200324.A0A2N5W8J7"/>
<evidence type="ECO:0000313" key="6">
    <source>
        <dbReference type="Proteomes" id="UP000235388"/>
    </source>
</evidence>
<keyword evidence="6" id="KW-1185">Reference proteome</keyword>
<name>A0A2N5W8J7_9BASI</name>
<feature type="domain" description="Methyltransferase type 11" evidence="4">
    <location>
        <begin position="74"/>
        <end position="146"/>
    </location>
</feature>
<evidence type="ECO:0000313" key="5">
    <source>
        <dbReference type="EMBL" id="PLW58570.1"/>
    </source>
</evidence>
<protein>
    <recommendedName>
        <fullName evidence="4">Methyltransferase type 11 domain-containing protein</fullName>
    </recommendedName>
</protein>
<dbReference type="InterPro" id="IPR013216">
    <property type="entry name" value="Methyltransf_11"/>
</dbReference>
<keyword evidence="3" id="KW-0808">Transferase</keyword>
<dbReference type="PANTHER" id="PTHR12176">
    <property type="entry name" value="SAM-DEPENDENT METHYLTRANSFERASE SUPERFAMILY PROTEIN"/>
    <property type="match status" value="1"/>
</dbReference>
<dbReference type="GO" id="GO:0032259">
    <property type="term" value="P:methylation"/>
    <property type="evidence" value="ECO:0007669"/>
    <property type="project" value="UniProtKB-KW"/>
</dbReference>
<evidence type="ECO:0000259" key="4">
    <source>
        <dbReference type="Pfam" id="PF08241"/>
    </source>
</evidence>
<dbReference type="Proteomes" id="UP000235388">
    <property type="component" value="Unassembled WGS sequence"/>
</dbReference>
<dbReference type="OrthoDB" id="411785at2759"/>
<proteinExistence type="inferred from homology"/>
<organism evidence="5 6">
    <name type="scientific">Puccinia coronata f. sp. avenae</name>
    <dbReference type="NCBI Taxonomy" id="200324"/>
    <lineage>
        <taxon>Eukaryota</taxon>
        <taxon>Fungi</taxon>
        <taxon>Dikarya</taxon>
        <taxon>Basidiomycota</taxon>
        <taxon>Pucciniomycotina</taxon>
        <taxon>Pucciniomycetes</taxon>
        <taxon>Pucciniales</taxon>
        <taxon>Pucciniaceae</taxon>
        <taxon>Puccinia</taxon>
    </lineage>
</organism>
<dbReference type="Gene3D" id="3.40.50.150">
    <property type="entry name" value="Vaccinia Virus protein VP39"/>
    <property type="match status" value="2"/>
</dbReference>
<dbReference type="InterPro" id="IPR029063">
    <property type="entry name" value="SAM-dependent_MTases_sf"/>
</dbReference>
<accession>A0A2N5W8J7</accession>
<comment type="caution">
    <text evidence="5">The sequence shown here is derived from an EMBL/GenBank/DDBJ whole genome shotgun (WGS) entry which is preliminary data.</text>
</comment>
<dbReference type="GO" id="GO:0008757">
    <property type="term" value="F:S-adenosylmethionine-dependent methyltransferase activity"/>
    <property type="evidence" value="ECO:0007669"/>
    <property type="project" value="InterPro"/>
</dbReference>
<dbReference type="Pfam" id="PF08241">
    <property type="entry name" value="Methyltransf_11"/>
    <property type="match status" value="1"/>
</dbReference>
<evidence type="ECO:0000256" key="3">
    <source>
        <dbReference type="ARBA" id="ARBA00022679"/>
    </source>
</evidence>
<dbReference type="PANTHER" id="PTHR12176:SF80">
    <property type="entry name" value="EEF1A LYSINE METHYLTRANSFERASE 4"/>
    <property type="match status" value="1"/>
</dbReference>